<dbReference type="Proteomes" id="UP000076407">
    <property type="component" value="Unassembled WGS sequence"/>
</dbReference>
<evidence type="ECO:0000313" key="3">
    <source>
        <dbReference type="Proteomes" id="UP000076407"/>
    </source>
</evidence>
<feature type="region of interest" description="Disordered" evidence="1">
    <location>
        <begin position="153"/>
        <end position="174"/>
    </location>
</feature>
<feature type="compositionally biased region" description="Acidic residues" evidence="1">
    <location>
        <begin position="228"/>
        <end position="237"/>
    </location>
</feature>
<name>A0A182WRL9_ANOQN</name>
<feature type="region of interest" description="Disordered" evidence="1">
    <location>
        <begin position="216"/>
        <end position="237"/>
    </location>
</feature>
<sequence length="237" mass="25267">MSGPGGDDLTDGTTANDHRTSCVETMLNKRPRLLSFQGLSSHSRALGERDVAMPMASTSSSSLEHINRREQLANDLRSWQESQIAACIDDNILNMVLERYLVFFERRNNPNSAQQPAAANDDELFEDEAVRMAISARGLLPAVTAGAAAAAAPRTDEMAGPSTVPSTSSSQPQAIRVVRDPVEQSSPGPSWPAAGRALQDNFILETAVAAAIQEKGLVTGSAEATGETSEEEEDDGR</sequence>
<accession>A0A182WRL9</accession>
<dbReference type="EnsemblMetazoa" id="AQUA000171-RA">
    <property type="protein sequence ID" value="AQUA000171-PA"/>
    <property type="gene ID" value="AQUA000171"/>
</dbReference>
<dbReference type="VEuPathDB" id="VectorBase:AQUA000171"/>
<dbReference type="AlphaFoldDB" id="A0A182WRL9"/>
<reference evidence="2" key="1">
    <citation type="submission" date="2020-05" db="UniProtKB">
        <authorList>
            <consortium name="EnsemblMetazoa"/>
        </authorList>
    </citation>
    <scope>IDENTIFICATION</scope>
    <source>
        <strain evidence="2">SANGQUA</strain>
    </source>
</reference>
<proteinExistence type="predicted"/>
<organism evidence="2 3">
    <name type="scientific">Anopheles quadriannulatus</name>
    <name type="common">Mosquito</name>
    <dbReference type="NCBI Taxonomy" id="34691"/>
    <lineage>
        <taxon>Eukaryota</taxon>
        <taxon>Metazoa</taxon>
        <taxon>Ecdysozoa</taxon>
        <taxon>Arthropoda</taxon>
        <taxon>Hexapoda</taxon>
        <taxon>Insecta</taxon>
        <taxon>Pterygota</taxon>
        <taxon>Neoptera</taxon>
        <taxon>Endopterygota</taxon>
        <taxon>Diptera</taxon>
        <taxon>Nematocera</taxon>
        <taxon>Culicoidea</taxon>
        <taxon>Culicidae</taxon>
        <taxon>Anophelinae</taxon>
        <taxon>Anopheles</taxon>
    </lineage>
</organism>
<keyword evidence="3" id="KW-1185">Reference proteome</keyword>
<evidence type="ECO:0000256" key="1">
    <source>
        <dbReference type="SAM" id="MobiDB-lite"/>
    </source>
</evidence>
<protein>
    <submittedName>
        <fullName evidence="2">Uncharacterized protein</fullName>
    </submittedName>
</protein>
<feature type="compositionally biased region" description="Low complexity" evidence="1">
    <location>
        <begin position="161"/>
        <end position="173"/>
    </location>
</feature>
<evidence type="ECO:0000313" key="2">
    <source>
        <dbReference type="EnsemblMetazoa" id="AQUA000171-PA"/>
    </source>
</evidence>